<evidence type="ECO:0000313" key="3">
    <source>
        <dbReference type="EMBL" id="MBA5686196.1"/>
    </source>
</evidence>
<dbReference type="PANTHER" id="PTHR11138:SF5">
    <property type="entry name" value="METHIONYL-TRNA FORMYLTRANSFERASE, MITOCHONDRIAL"/>
    <property type="match status" value="1"/>
</dbReference>
<feature type="domain" description="Formyl transferase N-terminal" evidence="1">
    <location>
        <begin position="32"/>
        <end position="183"/>
    </location>
</feature>
<sequence length="319" mass="34488">MTDSQPQRRPRAVVFAYHNVGVRCLKVLLAGGVDVALVVTHQDSESENIWFDSVISVCDAEGIPYITPDDAKSPTLLAVVRAARPDLMFSFYYRHMLPAELLEVAPAYNMHGSLLPAFRGRAPVNWAVLHGAHATGATLHEMTVKPDAGAIVARMEVPILPDDTAFEVFGKVTVAAEQALWHVLPALLAGTAPRLHNDLSQGGYFGGRKPEDGRIDWNQPAQTVYNLHRAVAPPYPGAFTDIGAVRYVLQRARLYKPNNKHNYNIAAASLRPGLTVVDNCIFGVCGDGRMLAISALTADGEPITAQQLHTRLAAAASGQ</sequence>
<dbReference type="SUPFAM" id="SSF50486">
    <property type="entry name" value="FMT C-terminal domain-like"/>
    <property type="match status" value="1"/>
</dbReference>
<dbReference type="EMBL" id="JACEZU010000002">
    <property type="protein sequence ID" value="MBA5686196.1"/>
    <property type="molecule type" value="Genomic_DNA"/>
</dbReference>
<dbReference type="InterPro" id="IPR036477">
    <property type="entry name" value="Formyl_transf_N_sf"/>
</dbReference>
<dbReference type="GO" id="GO:0004479">
    <property type="term" value="F:methionyl-tRNA formyltransferase activity"/>
    <property type="evidence" value="ECO:0007669"/>
    <property type="project" value="TreeGrafter"/>
</dbReference>
<dbReference type="PANTHER" id="PTHR11138">
    <property type="entry name" value="METHIONYL-TRNA FORMYLTRANSFERASE"/>
    <property type="match status" value="1"/>
</dbReference>
<dbReference type="SUPFAM" id="SSF53328">
    <property type="entry name" value="Formyltransferase"/>
    <property type="match status" value="1"/>
</dbReference>
<reference evidence="3 4" key="1">
    <citation type="submission" date="2020-07" db="EMBL/GenBank/DDBJ databases">
        <title>Novel species isolated from subtropical streams in China.</title>
        <authorList>
            <person name="Lu H."/>
        </authorList>
    </citation>
    <scope>NUCLEOTIDE SEQUENCE [LARGE SCALE GENOMIC DNA]</scope>
    <source>
        <strain evidence="3 4">LX47W</strain>
    </source>
</reference>
<dbReference type="Pfam" id="PF00551">
    <property type="entry name" value="Formyl_trans_N"/>
    <property type="match status" value="1"/>
</dbReference>
<dbReference type="Pfam" id="PF02911">
    <property type="entry name" value="Formyl_trans_C"/>
    <property type="match status" value="1"/>
</dbReference>
<evidence type="ECO:0000259" key="1">
    <source>
        <dbReference type="Pfam" id="PF00551"/>
    </source>
</evidence>
<dbReference type="Gene3D" id="3.40.50.12230">
    <property type="match status" value="1"/>
</dbReference>
<dbReference type="AlphaFoldDB" id="A0A7W2F6W2"/>
<dbReference type="GO" id="GO:0005829">
    <property type="term" value="C:cytosol"/>
    <property type="evidence" value="ECO:0007669"/>
    <property type="project" value="TreeGrafter"/>
</dbReference>
<name>A0A7W2F6W2_9BURK</name>
<gene>
    <name evidence="3" type="ORF">H3H39_03915</name>
</gene>
<feature type="domain" description="Formyl transferase C-terminal" evidence="2">
    <location>
        <begin position="209"/>
        <end position="308"/>
    </location>
</feature>
<accession>A0A7W2F6W2</accession>
<keyword evidence="3" id="KW-0808">Transferase</keyword>
<dbReference type="NCBIfam" id="NF005414">
    <property type="entry name" value="PRK06988.1"/>
    <property type="match status" value="1"/>
</dbReference>
<organism evidence="3 4">
    <name type="scientific">Rugamonas apoptosis</name>
    <dbReference type="NCBI Taxonomy" id="2758570"/>
    <lineage>
        <taxon>Bacteria</taxon>
        <taxon>Pseudomonadati</taxon>
        <taxon>Pseudomonadota</taxon>
        <taxon>Betaproteobacteria</taxon>
        <taxon>Burkholderiales</taxon>
        <taxon>Oxalobacteraceae</taxon>
        <taxon>Telluria group</taxon>
        <taxon>Rugamonas</taxon>
    </lineage>
</organism>
<evidence type="ECO:0000313" key="4">
    <source>
        <dbReference type="Proteomes" id="UP000573499"/>
    </source>
</evidence>
<comment type="caution">
    <text evidence="3">The sequence shown here is derived from an EMBL/GenBank/DDBJ whole genome shotgun (WGS) entry which is preliminary data.</text>
</comment>
<evidence type="ECO:0000259" key="2">
    <source>
        <dbReference type="Pfam" id="PF02911"/>
    </source>
</evidence>
<dbReference type="RefSeq" id="WP_182152014.1">
    <property type="nucleotide sequence ID" value="NZ_JACEZU010000002.1"/>
</dbReference>
<proteinExistence type="predicted"/>
<dbReference type="InterPro" id="IPR011034">
    <property type="entry name" value="Formyl_transferase-like_C_sf"/>
</dbReference>
<dbReference type="Proteomes" id="UP000573499">
    <property type="component" value="Unassembled WGS sequence"/>
</dbReference>
<dbReference type="InterPro" id="IPR005793">
    <property type="entry name" value="Formyl_trans_C"/>
</dbReference>
<protein>
    <submittedName>
        <fullName evidence="3">Formyltransferase</fullName>
    </submittedName>
</protein>
<dbReference type="InterPro" id="IPR002376">
    <property type="entry name" value="Formyl_transf_N"/>
</dbReference>
<keyword evidence="4" id="KW-1185">Reference proteome</keyword>